<protein>
    <recommendedName>
        <fullName evidence="4">SurA-like protein</fullName>
    </recommendedName>
</protein>
<feature type="compositionally biased region" description="Polar residues" evidence="1">
    <location>
        <begin position="37"/>
        <end position="47"/>
    </location>
</feature>
<gene>
    <name evidence="2" type="ORF">Nans01_12370</name>
</gene>
<evidence type="ECO:0000256" key="1">
    <source>
        <dbReference type="SAM" id="MobiDB-lite"/>
    </source>
</evidence>
<organism evidence="2 3">
    <name type="scientific">Nocardiopsis ansamitocini</name>
    <dbReference type="NCBI Taxonomy" id="1670832"/>
    <lineage>
        <taxon>Bacteria</taxon>
        <taxon>Bacillati</taxon>
        <taxon>Actinomycetota</taxon>
        <taxon>Actinomycetes</taxon>
        <taxon>Streptosporangiales</taxon>
        <taxon>Nocardiopsidaceae</taxon>
        <taxon>Nocardiopsis</taxon>
    </lineage>
</organism>
<reference evidence="2" key="1">
    <citation type="submission" date="2023-02" db="EMBL/GenBank/DDBJ databases">
        <title>Nocardiopsis ansamitocini NBRC 112285.</title>
        <authorList>
            <person name="Ichikawa N."/>
            <person name="Sato H."/>
            <person name="Tonouchi N."/>
        </authorList>
    </citation>
    <scope>NUCLEOTIDE SEQUENCE</scope>
    <source>
        <strain evidence="2">NBRC 112285</strain>
    </source>
</reference>
<dbReference type="EMBL" id="BSQG01000001">
    <property type="protein sequence ID" value="GLU46886.1"/>
    <property type="molecule type" value="Genomic_DNA"/>
</dbReference>
<accession>A0A9W6P495</accession>
<dbReference type="Proteomes" id="UP001165092">
    <property type="component" value="Unassembled WGS sequence"/>
</dbReference>
<comment type="caution">
    <text evidence="2">The sequence shown here is derived from an EMBL/GenBank/DDBJ whole genome shotgun (WGS) entry which is preliminary data.</text>
</comment>
<name>A0A9W6P495_9ACTN</name>
<dbReference type="InterPro" id="IPR027304">
    <property type="entry name" value="Trigger_fact/SurA_dom_sf"/>
</dbReference>
<evidence type="ECO:0000313" key="3">
    <source>
        <dbReference type="Proteomes" id="UP001165092"/>
    </source>
</evidence>
<dbReference type="AlphaFoldDB" id="A0A9W6P495"/>
<sequence>MLTGCGVSQAGSAVVVGGESLGHEQVRSEVERIESASGRQLSPQQRSDAATRVLSSYITVTTLDQIAKEEGIAITRADTDEVLDRLGGRESPQFQGLTDAEVDDQVRVALIGDRLASEADPADLAEIEDKLRTDTRAYLTEQAEYNGLSGAELEEQVETAMAQLESSVPAEAANLYPQERFRSHLAAADIEVNPRYGVFDPAGLTIDPRGSLLSAPAEPALALPQGQQPMGG</sequence>
<feature type="region of interest" description="Disordered" evidence="1">
    <location>
        <begin position="25"/>
        <end position="47"/>
    </location>
</feature>
<evidence type="ECO:0008006" key="4">
    <source>
        <dbReference type="Google" id="ProtNLM"/>
    </source>
</evidence>
<proteinExistence type="predicted"/>
<keyword evidence="3" id="KW-1185">Reference proteome</keyword>
<evidence type="ECO:0000313" key="2">
    <source>
        <dbReference type="EMBL" id="GLU46886.1"/>
    </source>
</evidence>
<dbReference type="SUPFAM" id="SSF109998">
    <property type="entry name" value="Triger factor/SurA peptide-binding domain-like"/>
    <property type="match status" value="1"/>
</dbReference>
<feature type="compositionally biased region" description="Basic and acidic residues" evidence="1">
    <location>
        <begin position="25"/>
        <end position="34"/>
    </location>
</feature>